<evidence type="ECO:0000313" key="2">
    <source>
        <dbReference type="EMBL" id="PSL20768.1"/>
    </source>
</evidence>
<dbReference type="Proteomes" id="UP000241964">
    <property type="component" value="Unassembled WGS sequence"/>
</dbReference>
<dbReference type="InterPro" id="IPR029044">
    <property type="entry name" value="Nucleotide-diphossugar_trans"/>
</dbReference>
<evidence type="ECO:0000259" key="1">
    <source>
        <dbReference type="Pfam" id="PF12804"/>
    </source>
</evidence>
<dbReference type="OrthoDB" id="9779263at2"/>
<name>A0A2P8FGD1_9BACT</name>
<accession>A0A2P8FGD1</accession>
<dbReference type="RefSeq" id="WP_106599322.1">
    <property type="nucleotide sequence ID" value="NZ_PYAS01000023.1"/>
</dbReference>
<keyword evidence="3" id="KW-1185">Reference proteome</keyword>
<dbReference type="SUPFAM" id="SSF53448">
    <property type="entry name" value="Nucleotide-diphospho-sugar transferases"/>
    <property type="match status" value="1"/>
</dbReference>
<feature type="domain" description="MobA-like NTP transferase" evidence="1">
    <location>
        <begin position="9"/>
        <end position="169"/>
    </location>
</feature>
<dbReference type="EMBL" id="PYAS01000023">
    <property type="protein sequence ID" value="PSL20768.1"/>
    <property type="molecule type" value="Genomic_DNA"/>
</dbReference>
<dbReference type="Gene3D" id="3.90.550.10">
    <property type="entry name" value="Spore Coat Polysaccharide Biosynthesis Protein SpsA, Chain A"/>
    <property type="match status" value="1"/>
</dbReference>
<evidence type="ECO:0000313" key="3">
    <source>
        <dbReference type="Proteomes" id="UP000241964"/>
    </source>
</evidence>
<dbReference type="Pfam" id="PF12804">
    <property type="entry name" value="NTP_transf_3"/>
    <property type="match status" value="1"/>
</dbReference>
<dbReference type="PANTHER" id="PTHR43777:SF1">
    <property type="entry name" value="MOLYBDENUM COFACTOR CYTIDYLYLTRANSFERASE"/>
    <property type="match status" value="1"/>
</dbReference>
<comment type="caution">
    <text evidence="2">The sequence shown here is derived from an EMBL/GenBank/DDBJ whole genome shotgun (WGS) entry which is preliminary data.</text>
</comment>
<organism evidence="2 3">
    <name type="scientific">Dyadobacter jiangsuensis</name>
    <dbReference type="NCBI Taxonomy" id="1591085"/>
    <lineage>
        <taxon>Bacteria</taxon>
        <taxon>Pseudomonadati</taxon>
        <taxon>Bacteroidota</taxon>
        <taxon>Cytophagia</taxon>
        <taxon>Cytophagales</taxon>
        <taxon>Spirosomataceae</taxon>
        <taxon>Dyadobacter</taxon>
    </lineage>
</organism>
<sequence>MPRDEYGIIILAAGNSSRLGEPKQLLQFQGKSLIRHIVEAAVEIVGRNTMVVTGSNSGLIEHALDGLPCQFAFNADWQEGMSASVKTGIHALQSYNPQIIGSILAVSDQPFVTSETFRALIQVFEKSGKGIAASQYSDALGTPALFSTSYFPAILQLTGAEGAKKLFKRFPDDVSAYAFPEGRIDIDTQEDYKRLISGV</sequence>
<gene>
    <name evidence="2" type="ORF">CLV60_12312</name>
</gene>
<dbReference type="PANTHER" id="PTHR43777">
    <property type="entry name" value="MOLYBDENUM COFACTOR CYTIDYLYLTRANSFERASE"/>
    <property type="match status" value="1"/>
</dbReference>
<dbReference type="AlphaFoldDB" id="A0A2P8FGD1"/>
<keyword evidence="2" id="KW-0808">Transferase</keyword>
<proteinExistence type="predicted"/>
<keyword evidence="2" id="KW-0548">Nucleotidyltransferase</keyword>
<protein>
    <submittedName>
        <fullName evidence="2">Molybdenum cofactor cytidylyltransferase</fullName>
    </submittedName>
</protein>
<dbReference type="GO" id="GO:0016779">
    <property type="term" value="F:nucleotidyltransferase activity"/>
    <property type="evidence" value="ECO:0007669"/>
    <property type="project" value="UniProtKB-KW"/>
</dbReference>
<dbReference type="InterPro" id="IPR025877">
    <property type="entry name" value="MobA-like_NTP_Trfase"/>
</dbReference>
<reference evidence="2 3" key="1">
    <citation type="submission" date="2018-03" db="EMBL/GenBank/DDBJ databases">
        <title>Genomic Encyclopedia of Archaeal and Bacterial Type Strains, Phase II (KMG-II): from individual species to whole genera.</title>
        <authorList>
            <person name="Goeker M."/>
        </authorList>
    </citation>
    <scope>NUCLEOTIDE SEQUENCE [LARGE SCALE GENOMIC DNA]</scope>
    <source>
        <strain evidence="2 3">DSM 29057</strain>
    </source>
</reference>
<dbReference type="CDD" id="cd04182">
    <property type="entry name" value="GT_2_like_f"/>
    <property type="match status" value="1"/>
</dbReference>